<proteinExistence type="predicted"/>
<reference evidence="4 5" key="1">
    <citation type="submission" date="2016-03" db="EMBL/GenBank/DDBJ databases">
        <title>Comparative genomics of Pseudogymnoascus destructans, the fungus causing white-nose syndrome of bats.</title>
        <authorList>
            <person name="Palmer J.M."/>
            <person name="Drees K.P."/>
            <person name="Foster J.T."/>
            <person name="Lindner D.L."/>
        </authorList>
    </citation>
    <scope>NUCLEOTIDE SEQUENCE [LARGE SCALE GENOMIC DNA]</scope>
    <source>
        <strain evidence="4 5">UAMH 10579</strain>
    </source>
</reference>
<keyword evidence="2" id="KW-0472">Membrane</keyword>
<feature type="signal peptide" evidence="3">
    <location>
        <begin position="1"/>
        <end position="21"/>
    </location>
</feature>
<keyword evidence="5" id="KW-1185">Reference proteome</keyword>
<protein>
    <recommendedName>
        <fullName evidence="6">Mid2 domain-containing protein</fullName>
    </recommendedName>
</protein>
<feature type="chain" id="PRO_5008608904" description="Mid2 domain-containing protein" evidence="3">
    <location>
        <begin position="22"/>
        <end position="382"/>
    </location>
</feature>
<feature type="region of interest" description="Disordered" evidence="1">
    <location>
        <begin position="170"/>
        <end position="266"/>
    </location>
</feature>
<evidence type="ECO:0000313" key="4">
    <source>
        <dbReference type="EMBL" id="OBT98429.1"/>
    </source>
</evidence>
<dbReference type="GeneID" id="28836449"/>
<dbReference type="EMBL" id="KV460217">
    <property type="protein sequence ID" value="OBT98429.1"/>
    <property type="molecule type" value="Genomic_DNA"/>
</dbReference>
<keyword evidence="2" id="KW-0812">Transmembrane</keyword>
<feature type="compositionally biased region" description="Low complexity" evidence="1">
    <location>
        <begin position="170"/>
        <end position="230"/>
    </location>
</feature>
<feature type="transmembrane region" description="Helical" evidence="2">
    <location>
        <begin position="269"/>
        <end position="293"/>
    </location>
</feature>
<dbReference type="STRING" id="342668.A0A1B8GRG9"/>
<reference evidence="5" key="2">
    <citation type="journal article" date="2018" name="Nat. Commun.">
        <title>Extreme sensitivity to ultraviolet light in the fungal pathogen causing white-nose syndrome of bats.</title>
        <authorList>
            <person name="Palmer J.M."/>
            <person name="Drees K.P."/>
            <person name="Foster J.T."/>
            <person name="Lindner D.L."/>
        </authorList>
    </citation>
    <scope>NUCLEOTIDE SEQUENCE [LARGE SCALE GENOMIC DNA]</scope>
    <source>
        <strain evidence="5">UAMH 10579</strain>
    </source>
</reference>
<keyword evidence="3" id="KW-0732">Signal</keyword>
<evidence type="ECO:0000256" key="3">
    <source>
        <dbReference type="SAM" id="SignalP"/>
    </source>
</evidence>
<feature type="region of interest" description="Disordered" evidence="1">
    <location>
        <begin position="298"/>
        <end position="320"/>
    </location>
</feature>
<evidence type="ECO:0000256" key="2">
    <source>
        <dbReference type="SAM" id="Phobius"/>
    </source>
</evidence>
<dbReference type="OrthoDB" id="3547571at2759"/>
<dbReference type="RefSeq" id="XP_018132162.1">
    <property type="nucleotide sequence ID" value="XM_018272561.2"/>
</dbReference>
<feature type="compositionally biased region" description="Low complexity" evidence="1">
    <location>
        <begin position="248"/>
        <end position="262"/>
    </location>
</feature>
<keyword evidence="2" id="KW-1133">Transmembrane helix</keyword>
<dbReference type="AlphaFoldDB" id="A0A1B8GRG9"/>
<name>A0A1B8GRG9_9PEZI</name>
<accession>A0A1B8GRG9</accession>
<dbReference type="Proteomes" id="UP000091956">
    <property type="component" value="Unassembled WGS sequence"/>
</dbReference>
<organism evidence="4 5">
    <name type="scientific">Pseudogymnoascus verrucosus</name>
    <dbReference type="NCBI Taxonomy" id="342668"/>
    <lineage>
        <taxon>Eukaryota</taxon>
        <taxon>Fungi</taxon>
        <taxon>Dikarya</taxon>
        <taxon>Ascomycota</taxon>
        <taxon>Pezizomycotina</taxon>
        <taxon>Leotiomycetes</taxon>
        <taxon>Thelebolales</taxon>
        <taxon>Thelebolaceae</taxon>
        <taxon>Pseudogymnoascus</taxon>
    </lineage>
</organism>
<evidence type="ECO:0000256" key="1">
    <source>
        <dbReference type="SAM" id="MobiDB-lite"/>
    </source>
</evidence>
<evidence type="ECO:0008006" key="6">
    <source>
        <dbReference type="Google" id="ProtNLM"/>
    </source>
</evidence>
<sequence>MRSLLISLVFLALQYHNLVEASTTARPGQKLMQASSSNSTVGLLAPILGLFKKRQEQVRASTCGFGEGRADHPRTADAGFDCRVDIQKQLWGFCPTTVIAASDCGLAGACVDNHACSTGCGISGDSTVTTFHCTDAGNDFCSTALLTAGPDQTYAYIACANTPKTDHLLASPTSFTTTPTPTKTPTPAEKSTTIPPTTSTTPPPSSSSTTSTSSSDSSDSASSSSSDHITSPPPTGAGISAPTKLVSDESPSSSSSDTAATPPSAPNNVGAIVGGAVGGAALICFVILGVMFLRKRQRDREPKQPSPSIGKPAISGPFHFPDMQTSISRDASMGSTDKFDPYAKYEVYANPYHRMPPPPPRRYTPVELSAYRMSHSPYELGS</sequence>
<evidence type="ECO:0000313" key="5">
    <source>
        <dbReference type="Proteomes" id="UP000091956"/>
    </source>
</evidence>
<gene>
    <name evidence="4" type="ORF">VE01_03063</name>
</gene>